<evidence type="ECO:0000256" key="1">
    <source>
        <dbReference type="SAM" id="MobiDB-lite"/>
    </source>
</evidence>
<dbReference type="AlphaFoldDB" id="A0A5K3FZW3"/>
<sequence>MQDRRSRWEKMDEGGNEAAAGAADSLSQRAGVHEGAASSPPLQELLSALITEGLCSHRAGANLKTSHCDTRELVQRQLEIRQVPITNNQFSTVLNNPNQNALNSQAPFQVISEFAFEYFIEDKTAIAHYSTALDEASAKQHYGVFVATTMSTSIDLDVFTHFGSNSNQPGLNPHVGELGLLDFPHGTRKSVAFFAMSKADDKRVCFCTAPELGEACLGMIRRRMDE</sequence>
<organism evidence="2">
    <name type="scientific">Mesocestoides corti</name>
    <name type="common">Flatworm</name>
    <dbReference type="NCBI Taxonomy" id="53468"/>
    <lineage>
        <taxon>Eukaryota</taxon>
        <taxon>Metazoa</taxon>
        <taxon>Spiralia</taxon>
        <taxon>Lophotrochozoa</taxon>
        <taxon>Platyhelminthes</taxon>
        <taxon>Cestoda</taxon>
        <taxon>Eucestoda</taxon>
        <taxon>Cyclophyllidea</taxon>
        <taxon>Mesocestoididae</taxon>
        <taxon>Mesocestoides</taxon>
    </lineage>
</organism>
<dbReference type="WBParaSite" id="MCU_012274-RA">
    <property type="protein sequence ID" value="MCU_012274-RA"/>
    <property type="gene ID" value="MCU_012274"/>
</dbReference>
<feature type="region of interest" description="Disordered" evidence="1">
    <location>
        <begin position="1"/>
        <end position="38"/>
    </location>
</feature>
<evidence type="ECO:0000313" key="2">
    <source>
        <dbReference type="WBParaSite" id="MCU_012274-RA"/>
    </source>
</evidence>
<accession>A0A5K3FZW3</accession>
<reference evidence="2" key="1">
    <citation type="submission" date="2019-11" db="UniProtKB">
        <authorList>
            <consortium name="WormBaseParasite"/>
        </authorList>
    </citation>
    <scope>IDENTIFICATION</scope>
</reference>
<feature type="compositionally biased region" description="Basic and acidic residues" evidence="1">
    <location>
        <begin position="1"/>
        <end position="13"/>
    </location>
</feature>
<name>A0A5K3FZW3_MESCO</name>
<proteinExistence type="predicted"/>
<protein>
    <submittedName>
        <fullName evidence="2">DDE Tnp4 domain-containing protein</fullName>
    </submittedName>
</protein>